<dbReference type="InterPro" id="IPR052920">
    <property type="entry name" value="DNA-binding_regulatory"/>
</dbReference>
<dbReference type="Proteomes" id="UP000179807">
    <property type="component" value="Unassembled WGS sequence"/>
</dbReference>
<dbReference type="PANTHER" id="PTHR43358">
    <property type="entry name" value="ALPHA/BETA-HYDROLASE"/>
    <property type="match status" value="1"/>
</dbReference>
<dbReference type="VEuPathDB" id="TrichDB:TRFO_13316"/>
<name>A0A1J4KYJ1_9EUKA</name>
<dbReference type="Pfam" id="PF12146">
    <property type="entry name" value="Hydrolase_4"/>
    <property type="match status" value="1"/>
</dbReference>
<evidence type="ECO:0000259" key="1">
    <source>
        <dbReference type="Pfam" id="PF12146"/>
    </source>
</evidence>
<feature type="domain" description="Serine aminopeptidase S33" evidence="1">
    <location>
        <begin position="97"/>
        <end position="211"/>
    </location>
</feature>
<keyword evidence="3" id="KW-1185">Reference proteome</keyword>
<organism evidence="2 3">
    <name type="scientific">Tritrichomonas foetus</name>
    <dbReference type="NCBI Taxonomy" id="1144522"/>
    <lineage>
        <taxon>Eukaryota</taxon>
        <taxon>Metamonada</taxon>
        <taxon>Parabasalia</taxon>
        <taxon>Tritrichomonadida</taxon>
        <taxon>Tritrichomonadidae</taxon>
        <taxon>Tritrichomonas</taxon>
    </lineage>
</organism>
<dbReference type="InterPro" id="IPR022742">
    <property type="entry name" value="Hydrolase_4"/>
</dbReference>
<accession>A0A1J4KYJ1</accession>
<dbReference type="EMBL" id="MLAK01000123">
    <property type="protein sequence ID" value="OHT16303.1"/>
    <property type="molecule type" value="Genomic_DNA"/>
</dbReference>
<comment type="caution">
    <text evidence="2">The sequence shown here is derived from an EMBL/GenBank/DDBJ whole genome shotgun (WGS) entry which is preliminary data.</text>
</comment>
<dbReference type="Gene3D" id="3.40.50.1820">
    <property type="entry name" value="alpha/beta hydrolase"/>
    <property type="match status" value="1"/>
</dbReference>
<dbReference type="PANTHER" id="PTHR43358:SF4">
    <property type="entry name" value="ALPHA_BETA HYDROLASE FOLD-1 DOMAIN-CONTAINING PROTEIN"/>
    <property type="match status" value="1"/>
</dbReference>
<dbReference type="AlphaFoldDB" id="A0A1J4KYJ1"/>
<evidence type="ECO:0000313" key="2">
    <source>
        <dbReference type="EMBL" id="OHT16303.1"/>
    </source>
</evidence>
<reference evidence="2" key="1">
    <citation type="submission" date="2016-10" db="EMBL/GenBank/DDBJ databases">
        <authorList>
            <person name="Benchimol M."/>
            <person name="Almeida L.G."/>
            <person name="Vasconcelos A.T."/>
            <person name="Perreira-Neves A."/>
            <person name="Rosa I.A."/>
            <person name="Tasca T."/>
            <person name="Bogo M.R."/>
            <person name="de Souza W."/>
        </authorList>
    </citation>
    <scope>NUCLEOTIDE SEQUENCE [LARGE SCALE GENOMIC DNA]</scope>
    <source>
        <strain evidence="2">K</strain>
    </source>
</reference>
<dbReference type="InterPro" id="IPR029058">
    <property type="entry name" value="AB_hydrolase_fold"/>
</dbReference>
<dbReference type="RefSeq" id="XP_068369439.1">
    <property type="nucleotide sequence ID" value="XM_068497175.1"/>
</dbReference>
<dbReference type="SUPFAM" id="SSF53474">
    <property type="entry name" value="alpha/beta-Hydrolases"/>
    <property type="match status" value="1"/>
</dbReference>
<evidence type="ECO:0000313" key="3">
    <source>
        <dbReference type="Proteomes" id="UP000179807"/>
    </source>
</evidence>
<sequence>MVSFQSKKVCKSKKKKSQMVDIPKITSNMSITDMLNLAVNAVVRPPRASYNEEEISYIVFDMHLPPIPRIPMSFPNRRGERLVGSLYLSGSFYTEKTHNCIIYLHGNIGSQKEGRQIVPYFAPNGISVFCFDFSGSGNSGGKYVTLGKKEKTDVPDVCTFLHENYEIDNFILWGRSMGAATAILSCQSTRMIRGLIVDSAYSSLEDMLDDVSKKLKMNSVSSMFASWFIKKGVYDRVGLSINDVQPAEVAKTCWKPLLLGHSPEDDFIPFSQAEKIYKAYGGPKEIVILTGPHNSPRDENWIKPCRAFIGRVLGIPMEELEMKVTQESAPEHVATFMSLLGEEGI</sequence>
<gene>
    <name evidence="2" type="ORF">TRFO_13316</name>
</gene>
<proteinExistence type="predicted"/>
<dbReference type="OrthoDB" id="10249433at2759"/>
<protein>
    <submittedName>
        <fullName evidence="2">Clan SC, family S9, unassigned serine peptidase</fullName>
    </submittedName>
</protein>
<dbReference type="GeneID" id="94831879"/>